<proteinExistence type="predicted"/>
<accession>A0A0G0TTR0</accession>
<evidence type="ECO:0000313" key="8">
    <source>
        <dbReference type="Proteomes" id="UP000034881"/>
    </source>
</evidence>
<feature type="transmembrane region" description="Helical" evidence="5">
    <location>
        <begin position="159"/>
        <end position="175"/>
    </location>
</feature>
<feature type="transmembrane region" description="Helical" evidence="5">
    <location>
        <begin position="116"/>
        <end position="139"/>
    </location>
</feature>
<dbReference type="AlphaFoldDB" id="A0A0G0TTR0"/>
<feature type="transmembrane region" description="Helical" evidence="5">
    <location>
        <begin position="58"/>
        <end position="75"/>
    </location>
</feature>
<dbReference type="InterPro" id="IPR007016">
    <property type="entry name" value="O-antigen_ligase-rel_domated"/>
</dbReference>
<dbReference type="GO" id="GO:0016020">
    <property type="term" value="C:membrane"/>
    <property type="evidence" value="ECO:0007669"/>
    <property type="project" value="UniProtKB-SubCell"/>
</dbReference>
<keyword evidence="3 5" id="KW-1133">Transmembrane helix</keyword>
<feature type="transmembrane region" description="Helical" evidence="5">
    <location>
        <begin position="210"/>
        <end position="226"/>
    </location>
</feature>
<evidence type="ECO:0000256" key="5">
    <source>
        <dbReference type="SAM" id="Phobius"/>
    </source>
</evidence>
<evidence type="ECO:0000313" key="7">
    <source>
        <dbReference type="EMBL" id="KKR41277.1"/>
    </source>
</evidence>
<organism evidence="7 8">
    <name type="scientific">Candidatus Daviesbacteria bacterium GW2011_GWC2_40_12</name>
    <dbReference type="NCBI Taxonomy" id="1618431"/>
    <lineage>
        <taxon>Bacteria</taxon>
        <taxon>Candidatus Daviesiibacteriota</taxon>
    </lineage>
</organism>
<evidence type="ECO:0000256" key="2">
    <source>
        <dbReference type="ARBA" id="ARBA00022692"/>
    </source>
</evidence>
<keyword evidence="4 5" id="KW-0472">Membrane</keyword>
<dbReference type="PANTHER" id="PTHR37422:SF23">
    <property type="entry name" value="TEICHURONIC ACID BIOSYNTHESIS PROTEIN TUAE"/>
    <property type="match status" value="1"/>
</dbReference>
<dbReference type="Proteomes" id="UP000034881">
    <property type="component" value="Unassembled WGS sequence"/>
</dbReference>
<gene>
    <name evidence="7" type="ORF">UT77_C0015G0021</name>
</gene>
<feature type="transmembrane region" description="Helical" evidence="5">
    <location>
        <begin position="28"/>
        <end position="46"/>
    </location>
</feature>
<dbReference type="Pfam" id="PF04932">
    <property type="entry name" value="Wzy_C"/>
    <property type="match status" value="1"/>
</dbReference>
<dbReference type="EMBL" id="LBYB01000015">
    <property type="protein sequence ID" value="KKR41277.1"/>
    <property type="molecule type" value="Genomic_DNA"/>
</dbReference>
<comment type="subcellular location">
    <subcellularLocation>
        <location evidence="1">Membrane</location>
        <topology evidence="1">Multi-pass membrane protein</topology>
    </subcellularLocation>
</comment>
<evidence type="ECO:0000256" key="4">
    <source>
        <dbReference type="ARBA" id="ARBA00023136"/>
    </source>
</evidence>
<feature type="domain" description="O-antigen ligase-related" evidence="6">
    <location>
        <begin position="194"/>
        <end position="360"/>
    </location>
</feature>
<evidence type="ECO:0000256" key="1">
    <source>
        <dbReference type="ARBA" id="ARBA00004141"/>
    </source>
</evidence>
<protein>
    <recommendedName>
        <fullName evidence="6">O-antigen ligase-related domain-containing protein</fullName>
    </recommendedName>
</protein>
<feature type="transmembrane region" description="Helical" evidence="5">
    <location>
        <begin position="187"/>
        <end position="204"/>
    </location>
</feature>
<feature type="transmembrane region" description="Helical" evidence="5">
    <location>
        <begin position="233"/>
        <end position="251"/>
    </location>
</feature>
<feature type="transmembrane region" description="Helical" evidence="5">
    <location>
        <begin position="343"/>
        <end position="368"/>
    </location>
</feature>
<evidence type="ECO:0000259" key="6">
    <source>
        <dbReference type="Pfam" id="PF04932"/>
    </source>
</evidence>
<evidence type="ECO:0000256" key="3">
    <source>
        <dbReference type="ARBA" id="ARBA00022989"/>
    </source>
</evidence>
<name>A0A0G0TTR0_9BACT</name>
<reference evidence="7 8" key="1">
    <citation type="journal article" date="2015" name="Nature">
        <title>rRNA introns, odd ribosomes, and small enigmatic genomes across a large radiation of phyla.</title>
        <authorList>
            <person name="Brown C.T."/>
            <person name="Hug L.A."/>
            <person name="Thomas B.C."/>
            <person name="Sharon I."/>
            <person name="Castelle C.J."/>
            <person name="Singh A."/>
            <person name="Wilkins M.J."/>
            <person name="Williams K.H."/>
            <person name="Banfield J.F."/>
        </authorList>
    </citation>
    <scope>NUCLEOTIDE SEQUENCE [LARGE SCALE GENOMIC DNA]</scope>
</reference>
<feature type="transmembrane region" description="Helical" evidence="5">
    <location>
        <begin position="87"/>
        <end position="104"/>
    </location>
</feature>
<comment type="caution">
    <text evidence="7">The sequence shown here is derived from an EMBL/GenBank/DDBJ whole genome shotgun (WGS) entry which is preliminary data.</text>
</comment>
<dbReference type="PANTHER" id="PTHR37422">
    <property type="entry name" value="TEICHURONIC ACID BIOSYNTHESIS PROTEIN TUAE"/>
    <property type="match status" value="1"/>
</dbReference>
<dbReference type="InterPro" id="IPR051533">
    <property type="entry name" value="WaaL-like"/>
</dbReference>
<sequence length="426" mass="48283">MTMKTILLLIIFLIPLFGAVKSFGYEQIKILFFILSVSLIGFLWILRKPAIKWNAVKTYSALLVVVLFLTSVFGIDPATSFFGREPYFQGWVLYAYLCLFSLLVSQAQIKLEKWALVLCSSAFIVSLLAVKDWVLLNIFSQSVPVYAGRVVSTFGQPNFYAGFLLLSLPFSYYLFKTSTGTSQVKRLSCFGLFSSLISIAGIFVSYSRSAILLGLVLLSLALIDQLKFKLKTGLFLIAAFILMGIFLSVKLSSGLLESEFLKPIQTNNPDLTKESVEKRVYLWPLTFKIALQRPLSGYGLENIGLAVNNYFEKDKHRLFEENLNISPVLISLKELYIDHSHNYILDLLLFSGIFGVLGWLGLLGALFLNLRQKHHGRNTFILTTGLITYLIWVQFQNQSIVQLVYFWLLVGLINRKESFEKEPEIS</sequence>
<keyword evidence="2 5" id="KW-0812">Transmembrane</keyword>